<proteinExistence type="predicted"/>
<keyword evidence="4 9" id="KW-0560">Oxidoreductase</keyword>
<dbReference type="Pfam" id="PF12831">
    <property type="entry name" value="FAD_oxidored"/>
    <property type="match status" value="1"/>
</dbReference>
<dbReference type="PANTHER" id="PTHR42685">
    <property type="entry name" value="GERANYLGERANYL DIPHOSPHATE REDUCTASE"/>
    <property type="match status" value="1"/>
</dbReference>
<accession>A0A7G9Z9Q5</accession>
<protein>
    <submittedName>
        <fullName evidence="9">Digeranylgeranylglycerophospholipid reductase</fullName>
        <ecNumber evidence="9">1.3.7.11</ecNumber>
    </submittedName>
</protein>
<dbReference type="InterPro" id="IPR054715">
    <property type="entry name" value="GGR_cat"/>
</dbReference>
<dbReference type="PRINTS" id="PR00420">
    <property type="entry name" value="RNGMNOXGNASE"/>
</dbReference>
<dbReference type="PANTHER" id="PTHR42685:SF18">
    <property type="entry name" value="DIGERANYLGERANYLGLYCEROPHOSPHOLIPID REDUCTASE"/>
    <property type="match status" value="1"/>
</dbReference>
<keyword evidence="6" id="KW-0594">Phospholipid biosynthesis</keyword>
<keyword evidence="7" id="KW-1208">Phospholipid metabolism</keyword>
<keyword evidence="3" id="KW-0274">FAD</keyword>
<dbReference type="EMBL" id="MT631675">
    <property type="protein sequence ID" value="QNO56989.1"/>
    <property type="molecule type" value="Genomic_DNA"/>
</dbReference>
<dbReference type="SUPFAM" id="SSF51905">
    <property type="entry name" value="FAD/NAD(P)-binding domain"/>
    <property type="match status" value="1"/>
</dbReference>
<evidence type="ECO:0000256" key="1">
    <source>
        <dbReference type="ARBA" id="ARBA00022516"/>
    </source>
</evidence>
<evidence type="ECO:0000256" key="4">
    <source>
        <dbReference type="ARBA" id="ARBA00023002"/>
    </source>
</evidence>
<keyword evidence="1" id="KW-0444">Lipid biosynthesis</keyword>
<evidence type="ECO:0000259" key="8">
    <source>
        <dbReference type="Pfam" id="PF22578"/>
    </source>
</evidence>
<evidence type="ECO:0000256" key="7">
    <source>
        <dbReference type="ARBA" id="ARBA00023264"/>
    </source>
</evidence>
<dbReference type="Pfam" id="PF22578">
    <property type="entry name" value="GGR_cat"/>
    <property type="match status" value="1"/>
</dbReference>
<evidence type="ECO:0000256" key="2">
    <source>
        <dbReference type="ARBA" id="ARBA00022630"/>
    </source>
</evidence>
<evidence type="ECO:0000256" key="6">
    <source>
        <dbReference type="ARBA" id="ARBA00023209"/>
    </source>
</evidence>
<name>A0A7G9Z9Q5_9EURY</name>
<dbReference type="EC" id="1.3.7.11" evidence="9"/>
<evidence type="ECO:0000256" key="5">
    <source>
        <dbReference type="ARBA" id="ARBA00023098"/>
    </source>
</evidence>
<evidence type="ECO:0000313" key="9">
    <source>
        <dbReference type="EMBL" id="QNO56989.1"/>
    </source>
</evidence>
<dbReference type="GO" id="GO:0016491">
    <property type="term" value="F:oxidoreductase activity"/>
    <property type="evidence" value="ECO:0007669"/>
    <property type="project" value="UniProtKB-KW"/>
</dbReference>
<gene>
    <name evidence="9" type="ORF">MGAOFDBH_00006</name>
</gene>
<organism evidence="9">
    <name type="scientific">Candidatus Methanophaga sp. ANME-1 ERB7</name>
    <dbReference type="NCBI Taxonomy" id="2759913"/>
    <lineage>
        <taxon>Archaea</taxon>
        <taxon>Methanobacteriati</taxon>
        <taxon>Methanobacteriota</taxon>
        <taxon>Stenosarchaea group</taxon>
        <taxon>Methanomicrobia</taxon>
        <taxon>Candidatus Methanophagales</taxon>
        <taxon>Candidatus Methanophagaceae</taxon>
        <taxon>Candidatus Methanophaga</taxon>
    </lineage>
</organism>
<keyword evidence="2" id="KW-0285">Flavoprotein</keyword>
<evidence type="ECO:0000256" key="3">
    <source>
        <dbReference type="ARBA" id="ARBA00022827"/>
    </source>
</evidence>
<sequence>MEIKCDVLVVGAGPAGLGAAVTSSKRGLKTILVEKSSEIGYPAKASAFTWKEVVENWGLPNRVMSQWIDSFYICSTHSEREIEIDFGSIIGGTLNPHIFLQELAFQAIRHNTKISLSERVSEPIMDGDFVCGVKTEKGNEIKSKIVIDCSGPSAIIAKKVGLTPSKRDAMLGIGFEYEMFNYKVRKSNAIEFYVGKEEIVPVGYAWVFPTGKDRAGVGVSTVLNTAEKNEKKSIRYYEDRFLSKDSPIYERVKDAQPFEIHTGAYSLKGMLNKIYSNGMMVAGDSASQASMLVGEGIRYAMEFGKKAAETAFDAIKDNDLSEDYLKRYQEKCEEYLGETFEVAANLFDVPTDEYWEALIDSFISMKESGNLELVLKYLKTDMTREEAIKLFPSFEGKYL</sequence>
<reference evidence="9" key="1">
    <citation type="submission" date="2020-06" db="EMBL/GenBank/DDBJ databases">
        <title>Unique genomic features of the anaerobic methanotrophic archaea.</title>
        <authorList>
            <person name="Chadwick G.L."/>
            <person name="Skennerton C.T."/>
            <person name="Laso-Perez R."/>
            <person name="Leu A.O."/>
            <person name="Speth D.R."/>
            <person name="Yu H."/>
            <person name="Morgan-Lang C."/>
            <person name="Hatzenpichler R."/>
            <person name="Goudeau D."/>
            <person name="Malmstrom R."/>
            <person name="Brazelton W.J."/>
            <person name="Woyke T."/>
            <person name="Hallam S.J."/>
            <person name="Tyson G.W."/>
            <person name="Wegener G."/>
            <person name="Boetius A."/>
            <person name="Orphan V."/>
        </authorList>
    </citation>
    <scope>NUCLEOTIDE SEQUENCE</scope>
</reference>
<keyword evidence="5" id="KW-0443">Lipid metabolism</keyword>
<feature type="domain" description="Digeranylgeranylglycerophospholipid reductase catalytic" evidence="8">
    <location>
        <begin position="173"/>
        <end position="250"/>
    </location>
</feature>
<dbReference type="GO" id="GO:0008654">
    <property type="term" value="P:phospholipid biosynthetic process"/>
    <property type="evidence" value="ECO:0007669"/>
    <property type="project" value="UniProtKB-KW"/>
</dbReference>
<dbReference type="InterPro" id="IPR036188">
    <property type="entry name" value="FAD/NAD-bd_sf"/>
</dbReference>
<dbReference type="InterPro" id="IPR050407">
    <property type="entry name" value="Geranylgeranyl_reductase"/>
</dbReference>
<dbReference type="Gene3D" id="3.50.50.60">
    <property type="entry name" value="FAD/NAD(P)-binding domain"/>
    <property type="match status" value="1"/>
</dbReference>
<dbReference type="AlphaFoldDB" id="A0A7G9Z9Q5"/>